<dbReference type="CDD" id="cd00082">
    <property type="entry name" value="HisKA"/>
    <property type="match status" value="1"/>
</dbReference>
<dbReference type="InterPro" id="IPR003594">
    <property type="entry name" value="HATPase_dom"/>
</dbReference>
<reference evidence="18 19" key="1">
    <citation type="journal article" date="2019" name="Emerg. Microbes Infect.">
        <title>Comprehensive subspecies identification of 175 nontuberculous mycobacteria species based on 7547 genomic profiles.</title>
        <authorList>
            <person name="Matsumoto Y."/>
            <person name="Kinjo T."/>
            <person name="Motooka D."/>
            <person name="Nabeya D."/>
            <person name="Jung N."/>
            <person name="Uechi K."/>
            <person name="Horii T."/>
            <person name="Iida T."/>
            <person name="Fujita J."/>
            <person name="Nakamura S."/>
        </authorList>
    </citation>
    <scope>NUCLEOTIDE SEQUENCE [LARGE SCALE GENOMIC DNA]</scope>
    <source>
        <strain evidence="18 19">JCM 13392</strain>
    </source>
</reference>
<name>A0A7I9WG63_9MYCO</name>
<accession>A0A7I9WG63</accession>
<evidence type="ECO:0000259" key="16">
    <source>
        <dbReference type="PROSITE" id="PS50110"/>
    </source>
</evidence>
<dbReference type="SMART" id="SM00387">
    <property type="entry name" value="HATPase_c"/>
    <property type="match status" value="1"/>
</dbReference>
<dbReference type="EC" id="2.7.13.3" evidence="4"/>
<dbReference type="Gene3D" id="3.30.565.10">
    <property type="entry name" value="Histidine kinase-like ATPase, C-terminal domain"/>
    <property type="match status" value="1"/>
</dbReference>
<gene>
    <name evidence="18" type="ORF">MMUR_04130</name>
</gene>
<dbReference type="SMART" id="SM00448">
    <property type="entry name" value="REC"/>
    <property type="match status" value="3"/>
</dbReference>
<dbReference type="InterPro" id="IPR003660">
    <property type="entry name" value="HAMP_dom"/>
</dbReference>
<evidence type="ECO:0000256" key="1">
    <source>
        <dbReference type="ARBA" id="ARBA00000085"/>
    </source>
</evidence>
<dbReference type="Gene3D" id="1.10.287.130">
    <property type="match status" value="1"/>
</dbReference>
<dbReference type="AlphaFoldDB" id="A0A7I9WG63"/>
<keyword evidence="5 12" id="KW-0597">Phosphoprotein</keyword>
<organism evidence="18 19">
    <name type="scientific">Mycolicibacterium murale</name>
    <dbReference type="NCBI Taxonomy" id="182220"/>
    <lineage>
        <taxon>Bacteria</taxon>
        <taxon>Bacillati</taxon>
        <taxon>Actinomycetota</taxon>
        <taxon>Actinomycetes</taxon>
        <taxon>Mycobacteriales</taxon>
        <taxon>Mycobacteriaceae</taxon>
        <taxon>Mycolicibacterium</taxon>
    </lineage>
</organism>
<dbReference type="InterPro" id="IPR005467">
    <property type="entry name" value="His_kinase_dom"/>
</dbReference>
<evidence type="ECO:0000256" key="9">
    <source>
        <dbReference type="ARBA" id="ARBA00022989"/>
    </source>
</evidence>
<dbReference type="Pfam" id="PF00072">
    <property type="entry name" value="Response_reg"/>
    <property type="match status" value="3"/>
</dbReference>
<evidence type="ECO:0000313" key="18">
    <source>
        <dbReference type="EMBL" id="GFG56277.1"/>
    </source>
</evidence>
<dbReference type="CDD" id="cd00156">
    <property type="entry name" value="REC"/>
    <property type="match status" value="1"/>
</dbReference>
<protein>
    <recommendedName>
        <fullName evidence="11">Circadian input-output histidine kinase CikA</fullName>
        <ecNumber evidence="4">2.7.13.3</ecNumber>
    </recommendedName>
</protein>
<evidence type="ECO:0000256" key="4">
    <source>
        <dbReference type="ARBA" id="ARBA00012438"/>
    </source>
</evidence>
<dbReference type="InterPro" id="IPR011006">
    <property type="entry name" value="CheY-like_superfamily"/>
</dbReference>
<dbReference type="Gene3D" id="6.10.340.10">
    <property type="match status" value="1"/>
</dbReference>
<feature type="modified residue" description="4-aspartylphosphate" evidence="12">
    <location>
        <position position="873"/>
    </location>
</feature>
<evidence type="ECO:0000256" key="3">
    <source>
        <dbReference type="ARBA" id="ARBA00006402"/>
    </source>
</evidence>
<dbReference type="SUPFAM" id="SSF55781">
    <property type="entry name" value="GAF domain-like"/>
    <property type="match status" value="1"/>
</dbReference>
<keyword evidence="10" id="KW-0902">Two-component regulatory system</keyword>
<dbReference type="Proteomes" id="UP000465241">
    <property type="component" value="Unassembled WGS sequence"/>
</dbReference>
<feature type="modified residue" description="4-aspartylphosphate" evidence="12">
    <location>
        <position position="1143"/>
    </location>
</feature>
<dbReference type="Pfam" id="PF00512">
    <property type="entry name" value="HisKA"/>
    <property type="match status" value="1"/>
</dbReference>
<keyword evidence="14" id="KW-0472">Membrane</keyword>
<feature type="region of interest" description="Disordered" evidence="13">
    <location>
        <begin position="483"/>
        <end position="517"/>
    </location>
</feature>
<feature type="transmembrane region" description="Helical" evidence="14">
    <location>
        <begin position="193"/>
        <end position="212"/>
    </location>
</feature>
<comment type="subcellular location">
    <subcellularLocation>
        <location evidence="2">Cell membrane</location>
    </subcellularLocation>
</comment>
<dbReference type="SUPFAM" id="SSF47384">
    <property type="entry name" value="Homodimeric domain of signal transducing histidine kinase"/>
    <property type="match status" value="1"/>
</dbReference>
<feature type="compositionally biased region" description="Basic and acidic residues" evidence="13">
    <location>
        <begin position="489"/>
        <end position="506"/>
    </location>
</feature>
<dbReference type="GO" id="GO:0005886">
    <property type="term" value="C:plasma membrane"/>
    <property type="evidence" value="ECO:0007669"/>
    <property type="project" value="UniProtKB-SubCell"/>
</dbReference>
<dbReference type="CDD" id="cd17546">
    <property type="entry name" value="REC_hyHK_CKI1_RcsC-like"/>
    <property type="match status" value="1"/>
</dbReference>
<sequence>MTVSETGAKLSVRQLIWVLLGMITVVFVISLTVTITGRMTVAGAVDELSQRMLPAQDNVAELSTAYVDQETGQRGFLLTGDPQFLGPYQEGKEVADRLVAELRVELADDPEGTRRLDAVVDAAYAWATQAGDPQIEARRAGPLTAEQAETMTASGKQLFDALRAELSDLQDRTGELIAAQLDRVSAAQRFSNIAQGVSVVLLLAVVGTTAWLSRRLLTRPVNSVLEDVTAVAEGAWDRPIRRLGPREIAVLAGAAETMRANLHVTNERLAEQAGLSERARLSKEIQANLMTEVQGVSELADACGIIISRTAQAVGAQHGALYLQQPDDPDRYALTASYAFHRRKGLPNSFGLGDGLVGQCALEGNRIEVTGAPGDYVEIVSGLGKTEPVSLILIPIKFETQVLGVLELAGLRLFTDEDTELLESIALGTGVALSAIEAAQKTRELLRVSQAQTEELQTQEEELRAANEQLSQREDLLSAQNAELEETTEELRSQQEELRASAERLESQAQTLETKNTELERLSGSLEAKAEELAVSSRYKSEFLANMSHELRTPLNSILILAGLLTDSDEPLSGKQHEFAETIQQSGKDLLNLIDEVLDLAKVESGSMYLEQELIEVSELVSFLERTFGPIAGDKGVGFRVSVDETAPHQITSDYTRVKQIAKNLVANAVKFTDQGAVTVRFSGSADAQGSPGTGFLSMAVVDTGIGIDEKDHNLIFESFQQAGRGTARQYGGTGLGLAISRELARHLGGDITLRSALGDGSTFTCHLPVGEVQQAPAAVPAPRPAAPKPVAPLPATDPVEDADTRFGEVDISAVAWPAGGKPVLLIVEDDPTFGTMLAELASEAGFDSVVTPSGRMALALAKQHRPAAITLDIGLPDMAGWVVLDVLKHDLATRHIPVNVVSGAEDEGRGRRMGAIQTLHKPAALSELRSMFAGIADFLKPGPRHVLVAEDDANQRQVVKHMIESDDIDITTVGTGAQVLAELAGPTSYDCLVLDLGLPDIDGIDLIERIKDQLQQKSLPVIVHTGRELTSAETERLEALASAIVLKNAKSPERLLDETALFLHRVANDMPDTAREILSNPRRVDESLEGNTVLLVDDDVRNVFSLGSALKRYGITVVPARNGQEGLDNLAAHPEVGLVLMDIMMPVMDGYEAMRRIRADGRWRNLPIVALTAKAMKGDRQKCLDAGASDYVTKPVDMDQLTSVLRVWLASRPRSQQQTSQR</sequence>
<evidence type="ECO:0000259" key="17">
    <source>
        <dbReference type="PROSITE" id="PS50885"/>
    </source>
</evidence>
<feature type="domain" description="Response regulatory" evidence="16">
    <location>
        <begin position="824"/>
        <end position="937"/>
    </location>
</feature>
<evidence type="ECO:0000256" key="14">
    <source>
        <dbReference type="SAM" id="Phobius"/>
    </source>
</evidence>
<dbReference type="PROSITE" id="PS50110">
    <property type="entry name" value="RESPONSE_REGULATORY"/>
    <property type="match status" value="3"/>
</dbReference>
<dbReference type="RefSeq" id="WP_193487990.1">
    <property type="nucleotide sequence ID" value="NZ_BAAAMC010000025.1"/>
</dbReference>
<dbReference type="InterPro" id="IPR007891">
    <property type="entry name" value="CHASE3"/>
</dbReference>
<comment type="catalytic activity">
    <reaction evidence="1">
        <text>ATP + protein L-histidine = ADP + protein N-phospho-L-histidine.</text>
        <dbReference type="EC" id="2.7.13.3"/>
    </reaction>
</comment>
<dbReference type="InterPro" id="IPR003018">
    <property type="entry name" value="GAF"/>
</dbReference>
<dbReference type="Pfam" id="PF13185">
    <property type="entry name" value="GAF_2"/>
    <property type="match status" value="1"/>
</dbReference>
<dbReference type="FunFam" id="3.30.565.10:FF:000010">
    <property type="entry name" value="Sensor histidine kinase RcsC"/>
    <property type="match status" value="1"/>
</dbReference>
<dbReference type="InterPro" id="IPR036097">
    <property type="entry name" value="HisK_dim/P_sf"/>
</dbReference>
<dbReference type="CDD" id="cd16922">
    <property type="entry name" value="HATPase_EvgS-ArcB-TorS-like"/>
    <property type="match status" value="1"/>
</dbReference>
<feature type="transmembrane region" description="Helical" evidence="14">
    <location>
        <begin position="15"/>
        <end position="35"/>
    </location>
</feature>
<evidence type="ECO:0000256" key="12">
    <source>
        <dbReference type="PROSITE-ProRule" id="PRU00169"/>
    </source>
</evidence>
<keyword evidence="9 14" id="KW-1133">Transmembrane helix</keyword>
<dbReference type="InterPro" id="IPR036890">
    <property type="entry name" value="HATPase_C_sf"/>
</dbReference>
<dbReference type="PANTHER" id="PTHR45339:SF1">
    <property type="entry name" value="HYBRID SIGNAL TRANSDUCTION HISTIDINE KINASE J"/>
    <property type="match status" value="1"/>
</dbReference>
<proteinExistence type="inferred from homology"/>
<dbReference type="InterPro" id="IPR003661">
    <property type="entry name" value="HisK_dim/P_dom"/>
</dbReference>
<evidence type="ECO:0000256" key="10">
    <source>
        <dbReference type="ARBA" id="ARBA00023012"/>
    </source>
</evidence>
<dbReference type="Pfam" id="PF05227">
    <property type="entry name" value="CHASE3"/>
    <property type="match status" value="1"/>
</dbReference>
<evidence type="ECO:0000256" key="6">
    <source>
        <dbReference type="ARBA" id="ARBA00022679"/>
    </source>
</evidence>
<evidence type="ECO:0000256" key="11">
    <source>
        <dbReference type="ARBA" id="ARBA00074306"/>
    </source>
</evidence>
<feature type="modified residue" description="4-aspartylphosphate" evidence="12">
    <location>
        <position position="996"/>
    </location>
</feature>
<feature type="domain" description="HAMP" evidence="17">
    <location>
        <begin position="215"/>
        <end position="267"/>
    </location>
</feature>
<dbReference type="PANTHER" id="PTHR45339">
    <property type="entry name" value="HYBRID SIGNAL TRANSDUCTION HISTIDINE KINASE J"/>
    <property type="match status" value="1"/>
</dbReference>
<dbReference type="SMART" id="SM00388">
    <property type="entry name" value="HisKA"/>
    <property type="match status" value="1"/>
</dbReference>
<dbReference type="GO" id="GO:0000155">
    <property type="term" value="F:phosphorelay sensor kinase activity"/>
    <property type="evidence" value="ECO:0007669"/>
    <property type="project" value="InterPro"/>
</dbReference>
<evidence type="ECO:0000256" key="5">
    <source>
        <dbReference type="ARBA" id="ARBA00022553"/>
    </source>
</evidence>
<dbReference type="PROSITE" id="PS50885">
    <property type="entry name" value="HAMP"/>
    <property type="match status" value="1"/>
</dbReference>
<dbReference type="Pfam" id="PF02518">
    <property type="entry name" value="HATPase_c"/>
    <property type="match status" value="1"/>
</dbReference>
<comment type="caution">
    <text evidence="18">The sequence shown here is derived from an EMBL/GenBank/DDBJ whole genome shotgun (WGS) entry which is preliminary data.</text>
</comment>
<evidence type="ECO:0000256" key="8">
    <source>
        <dbReference type="ARBA" id="ARBA00022777"/>
    </source>
</evidence>
<dbReference type="SUPFAM" id="SSF52172">
    <property type="entry name" value="CheY-like"/>
    <property type="match status" value="3"/>
</dbReference>
<dbReference type="SMART" id="SM00065">
    <property type="entry name" value="GAF"/>
    <property type="match status" value="1"/>
</dbReference>
<evidence type="ECO:0000259" key="15">
    <source>
        <dbReference type="PROSITE" id="PS50109"/>
    </source>
</evidence>
<keyword evidence="6" id="KW-0808">Transferase</keyword>
<dbReference type="CDD" id="cd19410">
    <property type="entry name" value="HK9-like_sensor"/>
    <property type="match status" value="1"/>
</dbReference>
<feature type="domain" description="Response regulatory" evidence="16">
    <location>
        <begin position="946"/>
        <end position="1063"/>
    </location>
</feature>
<keyword evidence="19" id="KW-1185">Reference proteome</keyword>
<evidence type="ECO:0000256" key="13">
    <source>
        <dbReference type="SAM" id="MobiDB-lite"/>
    </source>
</evidence>
<comment type="similarity">
    <text evidence="3">In the N-terminal section; belongs to the phytochrome family.</text>
</comment>
<evidence type="ECO:0000313" key="19">
    <source>
        <dbReference type="Proteomes" id="UP000465241"/>
    </source>
</evidence>
<dbReference type="Gene3D" id="3.30.450.40">
    <property type="match status" value="1"/>
</dbReference>
<dbReference type="InterPro" id="IPR004358">
    <property type="entry name" value="Sig_transdc_His_kin-like_C"/>
</dbReference>
<dbReference type="PRINTS" id="PR00344">
    <property type="entry name" value="BCTRLSENSOR"/>
</dbReference>
<keyword evidence="7 14" id="KW-0812">Transmembrane</keyword>
<evidence type="ECO:0000256" key="2">
    <source>
        <dbReference type="ARBA" id="ARBA00004236"/>
    </source>
</evidence>
<keyword evidence="8" id="KW-0418">Kinase</keyword>
<dbReference type="PROSITE" id="PS50109">
    <property type="entry name" value="HIS_KIN"/>
    <property type="match status" value="1"/>
</dbReference>
<dbReference type="SUPFAM" id="SSF55874">
    <property type="entry name" value="ATPase domain of HSP90 chaperone/DNA topoisomerase II/histidine kinase"/>
    <property type="match status" value="1"/>
</dbReference>
<dbReference type="InterPro" id="IPR029016">
    <property type="entry name" value="GAF-like_dom_sf"/>
</dbReference>
<dbReference type="EMBL" id="BLKT01000003">
    <property type="protein sequence ID" value="GFG56277.1"/>
    <property type="molecule type" value="Genomic_DNA"/>
</dbReference>
<dbReference type="InterPro" id="IPR001789">
    <property type="entry name" value="Sig_transdc_resp-reg_receiver"/>
</dbReference>
<feature type="domain" description="Histidine kinase" evidence="15">
    <location>
        <begin position="546"/>
        <end position="772"/>
    </location>
</feature>
<evidence type="ECO:0000256" key="7">
    <source>
        <dbReference type="ARBA" id="ARBA00022692"/>
    </source>
</evidence>
<feature type="domain" description="Response regulatory" evidence="16">
    <location>
        <begin position="1093"/>
        <end position="1210"/>
    </location>
</feature>
<dbReference type="Gene3D" id="3.40.50.2300">
    <property type="match status" value="3"/>
</dbReference>